<dbReference type="AlphaFoldDB" id="A0A8X7VIY8"/>
<evidence type="ECO:0000313" key="2">
    <source>
        <dbReference type="Proteomes" id="UP000886595"/>
    </source>
</evidence>
<accession>A0A8X7VIY8</accession>
<dbReference type="Proteomes" id="UP000886595">
    <property type="component" value="Unassembled WGS sequence"/>
</dbReference>
<keyword evidence="2" id="KW-1185">Reference proteome</keyword>
<comment type="caution">
    <text evidence="1">The sequence shown here is derived from an EMBL/GenBank/DDBJ whole genome shotgun (WGS) entry which is preliminary data.</text>
</comment>
<reference evidence="1 2" key="1">
    <citation type="submission" date="2020-02" db="EMBL/GenBank/DDBJ databases">
        <authorList>
            <person name="Ma Q."/>
            <person name="Huang Y."/>
            <person name="Song X."/>
            <person name="Pei D."/>
        </authorList>
    </citation>
    <scope>NUCLEOTIDE SEQUENCE [LARGE SCALE GENOMIC DNA]</scope>
    <source>
        <strain evidence="1">Sxm20200214</strain>
        <tissue evidence="1">Leaf</tissue>
    </source>
</reference>
<evidence type="ECO:0000313" key="1">
    <source>
        <dbReference type="EMBL" id="KAG2312239.1"/>
    </source>
</evidence>
<sequence>MSQMVRIAKRHESPKVVSCQRMPVTKRARVARQSVGKPFGWAWAVLGLRGSRPGLDQELRMVVVKPRSREDSISERLCSVWLDNIREELVIVYETVNKLCIGSHVSK</sequence>
<organism evidence="1 2">
    <name type="scientific">Brassica carinata</name>
    <name type="common">Ethiopian mustard</name>
    <name type="synonym">Abyssinian cabbage</name>
    <dbReference type="NCBI Taxonomy" id="52824"/>
    <lineage>
        <taxon>Eukaryota</taxon>
        <taxon>Viridiplantae</taxon>
        <taxon>Streptophyta</taxon>
        <taxon>Embryophyta</taxon>
        <taxon>Tracheophyta</taxon>
        <taxon>Spermatophyta</taxon>
        <taxon>Magnoliopsida</taxon>
        <taxon>eudicotyledons</taxon>
        <taxon>Gunneridae</taxon>
        <taxon>Pentapetalae</taxon>
        <taxon>rosids</taxon>
        <taxon>malvids</taxon>
        <taxon>Brassicales</taxon>
        <taxon>Brassicaceae</taxon>
        <taxon>Brassiceae</taxon>
        <taxon>Brassica</taxon>
    </lineage>
</organism>
<proteinExistence type="predicted"/>
<protein>
    <submittedName>
        <fullName evidence="1">Uncharacterized protein</fullName>
    </submittedName>
</protein>
<gene>
    <name evidence="1" type="ORF">Bca52824_023796</name>
</gene>
<name>A0A8X7VIY8_BRACI</name>
<dbReference type="EMBL" id="JAAMPC010000005">
    <property type="protein sequence ID" value="KAG2312239.1"/>
    <property type="molecule type" value="Genomic_DNA"/>
</dbReference>